<dbReference type="AlphaFoldDB" id="A0A1I5UFD3"/>
<keyword evidence="8" id="KW-0326">Glycosidase</keyword>
<keyword evidence="6 11" id="KW-0456">Lyase</keyword>
<dbReference type="InterPro" id="IPR011257">
    <property type="entry name" value="DNA_glycosylase"/>
</dbReference>
<dbReference type="OrthoDB" id="9798522at2"/>
<evidence type="ECO:0000256" key="6">
    <source>
        <dbReference type="ARBA" id="ARBA00023239"/>
    </source>
</evidence>
<dbReference type="Pfam" id="PF07934">
    <property type="entry name" value="OGG_N"/>
    <property type="match status" value="1"/>
</dbReference>
<reference evidence="11 12" key="1">
    <citation type="submission" date="2016-10" db="EMBL/GenBank/DDBJ databases">
        <authorList>
            <person name="de Groot N.N."/>
        </authorList>
    </citation>
    <scope>NUCLEOTIDE SEQUENCE [LARGE SCALE GENOMIC DNA]</scope>
    <source>
        <strain evidence="11 12">DSM 20678</strain>
    </source>
</reference>
<keyword evidence="12" id="KW-1185">Reference proteome</keyword>
<dbReference type="InterPro" id="IPR003265">
    <property type="entry name" value="HhH-GPD_domain"/>
</dbReference>
<keyword evidence="5" id="KW-0234">DNA repair</keyword>
<dbReference type="GO" id="GO:0140078">
    <property type="term" value="F:class I DNA-(apurinic or apyrimidinic site) endonuclease activity"/>
    <property type="evidence" value="ECO:0007669"/>
    <property type="project" value="UniProtKB-EC"/>
</dbReference>
<dbReference type="EC" id="4.2.99.18" evidence="2"/>
<sequence length="286" mass="32777">MEIIQVSEGVLLKDVDDFYPVHIFECGQAFRWNWDGTGYVGVAGDRVIRVSCHEGDILLENASIEDYCSFWRRYFDMDRDYGQVKAALSCDPVLEKAMEYGWGIRILNQDPWETLISFIISANNNIPRIKRIIENLAARFGRRVSWRGREFYTFPAPVDLAGASVEQLMACGCGYRADYIKRTAEMVCSGEIRLEQITGLPYQEAYKALMACPGVGPKVADCVLLFSMGKTEAFPVDVWIKKVMQRFYPESSGTNREVKEFAWRKFGHLAGFAQQYLFYYARECIT</sequence>
<dbReference type="GO" id="GO:0003684">
    <property type="term" value="F:damaged DNA binding"/>
    <property type="evidence" value="ECO:0007669"/>
    <property type="project" value="InterPro"/>
</dbReference>
<comment type="catalytic activity">
    <reaction evidence="9">
        <text>2'-deoxyribonucleotide-(2'-deoxyribose 5'-phosphate)-2'-deoxyribonucleotide-DNA = a 3'-end 2'-deoxyribonucleotide-(2,3-dehydro-2,3-deoxyribose 5'-phosphate)-DNA + a 5'-end 5'-phospho-2'-deoxyribonucleoside-DNA + H(+)</text>
        <dbReference type="Rhea" id="RHEA:66592"/>
        <dbReference type="Rhea" id="RHEA-COMP:13180"/>
        <dbReference type="Rhea" id="RHEA-COMP:16897"/>
        <dbReference type="Rhea" id="RHEA-COMP:17067"/>
        <dbReference type="ChEBI" id="CHEBI:15378"/>
        <dbReference type="ChEBI" id="CHEBI:136412"/>
        <dbReference type="ChEBI" id="CHEBI:157695"/>
        <dbReference type="ChEBI" id="CHEBI:167181"/>
        <dbReference type="EC" id="4.2.99.18"/>
    </reaction>
</comment>
<accession>A0A1I5UFD3</accession>
<dbReference type="SUPFAM" id="SSF55945">
    <property type="entry name" value="TATA-box binding protein-like"/>
    <property type="match status" value="1"/>
</dbReference>
<proteinExistence type="inferred from homology"/>
<evidence type="ECO:0000256" key="3">
    <source>
        <dbReference type="ARBA" id="ARBA00022763"/>
    </source>
</evidence>
<dbReference type="SUPFAM" id="SSF48150">
    <property type="entry name" value="DNA-glycosylase"/>
    <property type="match status" value="1"/>
</dbReference>
<dbReference type="InterPro" id="IPR023170">
    <property type="entry name" value="HhH_base_excis_C"/>
</dbReference>
<feature type="domain" description="HhH-GPD" evidence="10">
    <location>
        <begin position="120"/>
        <end position="282"/>
    </location>
</feature>
<dbReference type="RefSeq" id="WP_092282112.1">
    <property type="nucleotide sequence ID" value="NZ_FOXR01000007.1"/>
</dbReference>
<dbReference type="CDD" id="cd00056">
    <property type="entry name" value="ENDO3c"/>
    <property type="match status" value="1"/>
</dbReference>
<evidence type="ECO:0000256" key="7">
    <source>
        <dbReference type="ARBA" id="ARBA00023268"/>
    </source>
</evidence>
<dbReference type="Gene3D" id="1.10.1670.10">
    <property type="entry name" value="Helix-hairpin-Helix base-excision DNA repair enzymes (C-terminal)"/>
    <property type="match status" value="1"/>
</dbReference>
<dbReference type="EMBL" id="FOXR01000007">
    <property type="protein sequence ID" value="SFP93919.1"/>
    <property type="molecule type" value="Genomic_DNA"/>
</dbReference>
<evidence type="ECO:0000313" key="11">
    <source>
        <dbReference type="EMBL" id="SFP93919.1"/>
    </source>
</evidence>
<evidence type="ECO:0000259" key="10">
    <source>
        <dbReference type="SMART" id="SM00478"/>
    </source>
</evidence>
<evidence type="ECO:0000256" key="2">
    <source>
        <dbReference type="ARBA" id="ARBA00012720"/>
    </source>
</evidence>
<evidence type="ECO:0000256" key="5">
    <source>
        <dbReference type="ARBA" id="ARBA00023204"/>
    </source>
</evidence>
<evidence type="ECO:0000256" key="8">
    <source>
        <dbReference type="ARBA" id="ARBA00023295"/>
    </source>
</evidence>
<dbReference type="GO" id="GO:0006284">
    <property type="term" value="P:base-excision repair"/>
    <property type="evidence" value="ECO:0007669"/>
    <property type="project" value="InterPro"/>
</dbReference>
<dbReference type="PANTHER" id="PTHR10242:SF2">
    <property type="entry name" value="N-GLYCOSYLASE_DNA LYASE"/>
    <property type="match status" value="1"/>
</dbReference>
<dbReference type="Gene3D" id="3.30.310.260">
    <property type="match status" value="1"/>
</dbReference>
<dbReference type="Pfam" id="PF00730">
    <property type="entry name" value="HhH-GPD"/>
    <property type="match status" value="1"/>
</dbReference>
<dbReference type="SMART" id="SM00478">
    <property type="entry name" value="ENDO3c"/>
    <property type="match status" value="1"/>
</dbReference>
<keyword evidence="7" id="KW-0511">Multifunctional enzyme</keyword>
<dbReference type="GO" id="GO:0006289">
    <property type="term" value="P:nucleotide-excision repair"/>
    <property type="evidence" value="ECO:0007669"/>
    <property type="project" value="InterPro"/>
</dbReference>
<evidence type="ECO:0000256" key="4">
    <source>
        <dbReference type="ARBA" id="ARBA00022801"/>
    </source>
</evidence>
<dbReference type="GO" id="GO:0008534">
    <property type="term" value="F:oxidized purine nucleobase lesion DNA N-glycosylase activity"/>
    <property type="evidence" value="ECO:0007669"/>
    <property type="project" value="InterPro"/>
</dbReference>
<protein>
    <recommendedName>
        <fullName evidence="2">DNA-(apurinic or apyrimidinic site) lyase</fullName>
        <ecNumber evidence="2">4.2.99.18</ecNumber>
    </recommendedName>
</protein>
<dbReference type="InterPro" id="IPR052054">
    <property type="entry name" value="Oxidative_DNA_repair_enzyme"/>
</dbReference>
<dbReference type="Gene3D" id="1.10.340.30">
    <property type="entry name" value="Hypothetical protein, domain 2"/>
    <property type="match status" value="1"/>
</dbReference>
<comment type="similarity">
    <text evidence="1">Belongs to the type-1 OGG1 family.</text>
</comment>
<evidence type="ECO:0000256" key="9">
    <source>
        <dbReference type="ARBA" id="ARBA00044632"/>
    </source>
</evidence>
<dbReference type="PANTHER" id="PTHR10242">
    <property type="entry name" value="8-OXOGUANINE DNA GLYCOSYLASE"/>
    <property type="match status" value="1"/>
</dbReference>
<dbReference type="InterPro" id="IPR012904">
    <property type="entry name" value="OGG_N"/>
</dbReference>
<evidence type="ECO:0000313" key="12">
    <source>
        <dbReference type="Proteomes" id="UP000198577"/>
    </source>
</evidence>
<keyword evidence="3" id="KW-0227">DNA damage</keyword>
<evidence type="ECO:0000256" key="1">
    <source>
        <dbReference type="ARBA" id="ARBA00010679"/>
    </source>
</evidence>
<organism evidence="11 12">
    <name type="scientific">Caldicoprobacter faecalis</name>
    <dbReference type="NCBI Taxonomy" id="937334"/>
    <lineage>
        <taxon>Bacteria</taxon>
        <taxon>Bacillati</taxon>
        <taxon>Bacillota</taxon>
        <taxon>Clostridia</taxon>
        <taxon>Caldicoprobacterales</taxon>
        <taxon>Caldicoprobacteraceae</taxon>
        <taxon>Caldicoprobacter</taxon>
    </lineage>
</organism>
<dbReference type="STRING" id="937334.SAMN05444406_1075"/>
<dbReference type="Proteomes" id="UP000198577">
    <property type="component" value="Unassembled WGS sequence"/>
</dbReference>
<keyword evidence="4" id="KW-0378">Hydrolase</keyword>
<name>A0A1I5UFD3_9FIRM</name>
<gene>
    <name evidence="11" type="ORF">SAMN05444406_1075</name>
</gene>